<keyword evidence="3" id="KW-1185">Reference proteome</keyword>
<protein>
    <submittedName>
        <fullName evidence="2">Uncharacterized protein</fullName>
    </submittedName>
</protein>
<dbReference type="OrthoDB" id="5653982at2"/>
<organism evidence="2 3">
    <name type="scientific">Legionella tucsonensis</name>
    <dbReference type="NCBI Taxonomy" id="40335"/>
    <lineage>
        <taxon>Bacteria</taxon>
        <taxon>Pseudomonadati</taxon>
        <taxon>Pseudomonadota</taxon>
        <taxon>Gammaproteobacteria</taxon>
        <taxon>Legionellales</taxon>
        <taxon>Legionellaceae</taxon>
        <taxon>Legionella</taxon>
    </lineage>
</organism>
<keyword evidence="1" id="KW-0472">Membrane</keyword>
<dbReference type="PATRIC" id="fig|40335.7.peg.1921"/>
<evidence type="ECO:0000256" key="1">
    <source>
        <dbReference type="SAM" id="Phobius"/>
    </source>
</evidence>
<dbReference type="AlphaFoldDB" id="A0A0W0ZXW5"/>
<evidence type="ECO:0000313" key="2">
    <source>
        <dbReference type="EMBL" id="KTD73963.1"/>
    </source>
</evidence>
<name>A0A0W0ZXW5_9GAMM</name>
<dbReference type="RefSeq" id="WP_058520952.1">
    <property type="nucleotide sequence ID" value="NZ_CAAAIP010000009.1"/>
</dbReference>
<keyword evidence="1" id="KW-0812">Transmembrane</keyword>
<keyword evidence="1" id="KW-1133">Transmembrane helix</keyword>
<sequence length="165" mass="18971">MTFEQNFILKCLDYIEQILFDDQELEEAIRHFTENKADNPRYQLNSKITDSSQWSAQDKLYLGASIFEAIARTNLSFYSENEERAHEINDANTVFQEQYLSVLTEKTNPNNRIDSVREKIVQMKTALKDKIERAENPYAFFTPVTASLVILAAATTTATLLAYKA</sequence>
<comment type="caution">
    <text evidence="2">The sequence shown here is derived from an EMBL/GenBank/DDBJ whole genome shotgun (WGS) entry which is preliminary data.</text>
</comment>
<dbReference type="Proteomes" id="UP000054693">
    <property type="component" value="Unassembled WGS sequence"/>
</dbReference>
<dbReference type="CDD" id="cd21821">
    <property type="entry name" value="MavE"/>
    <property type="match status" value="1"/>
</dbReference>
<feature type="transmembrane region" description="Helical" evidence="1">
    <location>
        <begin position="138"/>
        <end position="163"/>
    </location>
</feature>
<dbReference type="EMBL" id="LNZA01000001">
    <property type="protein sequence ID" value="KTD73963.1"/>
    <property type="molecule type" value="Genomic_DNA"/>
</dbReference>
<accession>A0A0W0ZXW5</accession>
<evidence type="ECO:0000313" key="3">
    <source>
        <dbReference type="Proteomes" id="UP000054693"/>
    </source>
</evidence>
<gene>
    <name evidence="2" type="ORF">Ltuc_1810</name>
</gene>
<reference evidence="2 3" key="1">
    <citation type="submission" date="2015-11" db="EMBL/GenBank/DDBJ databases">
        <title>Genomic analysis of 38 Legionella species identifies large and diverse effector repertoires.</title>
        <authorList>
            <person name="Burstein D."/>
            <person name="Amaro F."/>
            <person name="Zusman T."/>
            <person name="Lifshitz Z."/>
            <person name="Cohen O."/>
            <person name="Gilbert J.A."/>
            <person name="Pupko T."/>
            <person name="Shuman H.A."/>
            <person name="Segal G."/>
        </authorList>
    </citation>
    <scope>NUCLEOTIDE SEQUENCE [LARGE SCALE GENOMIC DNA]</scope>
    <source>
        <strain evidence="2 3">ATCC 49180</strain>
    </source>
</reference>
<proteinExistence type="predicted"/>